<proteinExistence type="predicted"/>
<evidence type="ECO:0000256" key="1">
    <source>
        <dbReference type="SAM" id="MobiDB-lite"/>
    </source>
</evidence>
<name>A0A8J5QYR1_ZIZPA</name>
<sequence length="109" mass="11781">MGEEKKDDKLHHAHGNKGNVAKNDSEGSSCSNKGKDSPAKDKNVKESENVDVKDGGGDEEGRVNIPEFMEDSSDDDDDDKDCEGSSMVTAWPAKGSMTKVDSVVEQKTY</sequence>
<gene>
    <name evidence="2" type="ORF">GUJ93_ZPchr0008g11490</name>
</gene>
<dbReference type="Proteomes" id="UP000729402">
    <property type="component" value="Unassembled WGS sequence"/>
</dbReference>
<feature type="compositionally biased region" description="Basic and acidic residues" evidence="1">
    <location>
        <begin position="1"/>
        <end position="10"/>
    </location>
</feature>
<keyword evidence="3" id="KW-1185">Reference proteome</keyword>
<accession>A0A8J5QYR1</accession>
<feature type="region of interest" description="Disordered" evidence="1">
    <location>
        <begin position="1"/>
        <end position="109"/>
    </location>
</feature>
<organism evidence="2 3">
    <name type="scientific">Zizania palustris</name>
    <name type="common">Northern wild rice</name>
    <dbReference type="NCBI Taxonomy" id="103762"/>
    <lineage>
        <taxon>Eukaryota</taxon>
        <taxon>Viridiplantae</taxon>
        <taxon>Streptophyta</taxon>
        <taxon>Embryophyta</taxon>
        <taxon>Tracheophyta</taxon>
        <taxon>Spermatophyta</taxon>
        <taxon>Magnoliopsida</taxon>
        <taxon>Liliopsida</taxon>
        <taxon>Poales</taxon>
        <taxon>Poaceae</taxon>
        <taxon>BOP clade</taxon>
        <taxon>Oryzoideae</taxon>
        <taxon>Oryzeae</taxon>
        <taxon>Zizaniinae</taxon>
        <taxon>Zizania</taxon>
    </lineage>
</organism>
<dbReference type="EMBL" id="JAAALK010000290">
    <property type="protein sequence ID" value="KAG8046850.1"/>
    <property type="molecule type" value="Genomic_DNA"/>
</dbReference>
<reference evidence="2" key="1">
    <citation type="journal article" date="2021" name="bioRxiv">
        <title>Whole Genome Assembly and Annotation of Northern Wild Rice, Zizania palustris L., Supports a Whole Genome Duplication in the Zizania Genus.</title>
        <authorList>
            <person name="Haas M."/>
            <person name="Kono T."/>
            <person name="Macchietto M."/>
            <person name="Millas R."/>
            <person name="McGilp L."/>
            <person name="Shao M."/>
            <person name="Duquette J."/>
            <person name="Hirsch C.N."/>
            <person name="Kimball J."/>
        </authorList>
    </citation>
    <scope>NUCLEOTIDE SEQUENCE</scope>
    <source>
        <tissue evidence="2">Fresh leaf tissue</tissue>
    </source>
</reference>
<evidence type="ECO:0000313" key="2">
    <source>
        <dbReference type="EMBL" id="KAG8046850.1"/>
    </source>
</evidence>
<protein>
    <submittedName>
        <fullName evidence="2">Uncharacterized protein</fullName>
    </submittedName>
</protein>
<comment type="caution">
    <text evidence="2">The sequence shown here is derived from an EMBL/GenBank/DDBJ whole genome shotgun (WGS) entry which is preliminary data.</text>
</comment>
<dbReference type="AlphaFoldDB" id="A0A8J5QYR1"/>
<feature type="compositionally biased region" description="Basic and acidic residues" evidence="1">
    <location>
        <begin position="33"/>
        <end position="62"/>
    </location>
</feature>
<feature type="compositionally biased region" description="Acidic residues" evidence="1">
    <location>
        <begin position="68"/>
        <end position="81"/>
    </location>
</feature>
<evidence type="ECO:0000313" key="3">
    <source>
        <dbReference type="Proteomes" id="UP000729402"/>
    </source>
</evidence>
<reference evidence="2" key="2">
    <citation type="submission" date="2021-02" db="EMBL/GenBank/DDBJ databases">
        <authorList>
            <person name="Kimball J.A."/>
            <person name="Haas M.W."/>
            <person name="Macchietto M."/>
            <person name="Kono T."/>
            <person name="Duquette J."/>
            <person name="Shao M."/>
        </authorList>
    </citation>
    <scope>NUCLEOTIDE SEQUENCE</scope>
    <source>
        <tissue evidence="2">Fresh leaf tissue</tissue>
    </source>
</reference>